<evidence type="ECO:0000256" key="6">
    <source>
        <dbReference type="ARBA" id="ARBA00023004"/>
    </source>
</evidence>
<keyword evidence="7" id="KW-0406">Ion transport</keyword>
<protein>
    <recommendedName>
        <fullName evidence="19">TonB-dependent receptor</fullName>
    </recommendedName>
</protein>
<evidence type="ECO:0000259" key="16">
    <source>
        <dbReference type="Pfam" id="PF07715"/>
    </source>
</evidence>
<keyword evidence="3 11" id="KW-1134">Transmembrane beta strand</keyword>
<keyword evidence="8 12" id="KW-0798">TonB box</keyword>
<feature type="domain" description="TonB-dependent receptor plug" evidence="16">
    <location>
        <begin position="51"/>
        <end position="156"/>
    </location>
</feature>
<dbReference type="InterPro" id="IPR000531">
    <property type="entry name" value="Beta-barrel_TonB"/>
</dbReference>
<evidence type="ECO:0000256" key="12">
    <source>
        <dbReference type="PROSITE-ProRule" id="PRU10143"/>
    </source>
</evidence>
<keyword evidence="18" id="KW-1185">Reference proteome</keyword>
<evidence type="ECO:0000256" key="13">
    <source>
        <dbReference type="RuleBase" id="RU003357"/>
    </source>
</evidence>
<dbReference type="Proteomes" id="UP000275012">
    <property type="component" value="Unassembled WGS sequence"/>
</dbReference>
<dbReference type="GO" id="GO:0006826">
    <property type="term" value="P:iron ion transport"/>
    <property type="evidence" value="ECO:0007669"/>
    <property type="project" value="UniProtKB-KW"/>
</dbReference>
<gene>
    <name evidence="17" type="ORF">EBB59_04965</name>
</gene>
<evidence type="ECO:0008006" key="19">
    <source>
        <dbReference type="Google" id="ProtNLM"/>
    </source>
</evidence>
<reference evidence="17 18" key="1">
    <citation type="submission" date="2018-10" db="EMBL/GenBank/DDBJ databases">
        <title>Proposal of Lysobacter pythonis sp. nov. isolated from royal pythons (Python regius).</title>
        <authorList>
            <person name="Hans-Juergen B."/>
            <person name="Huptas C."/>
            <person name="Sandra B."/>
            <person name="Igor L."/>
            <person name="Joachim S."/>
            <person name="Siegfried S."/>
            <person name="Mareike W."/>
            <person name="Peter K."/>
        </authorList>
    </citation>
    <scope>NUCLEOTIDE SEQUENCE [LARGE SCALE GENOMIC DNA]</scope>
    <source>
        <strain evidence="17 18">4284/11</strain>
    </source>
</reference>
<comment type="similarity">
    <text evidence="11 13">Belongs to the TonB-dependent receptor family.</text>
</comment>
<keyword evidence="14" id="KW-0732">Signal</keyword>
<dbReference type="InterPro" id="IPR036942">
    <property type="entry name" value="Beta-barrel_TonB_sf"/>
</dbReference>
<dbReference type="EMBL" id="RFLY01000005">
    <property type="protein sequence ID" value="RMH93594.1"/>
    <property type="molecule type" value="Genomic_DNA"/>
</dbReference>
<evidence type="ECO:0000256" key="1">
    <source>
        <dbReference type="ARBA" id="ARBA00004571"/>
    </source>
</evidence>
<dbReference type="RefSeq" id="WP_122101042.1">
    <property type="nucleotide sequence ID" value="NZ_RFLY01000005.1"/>
</dbReference>
<keyword evidence="4" id="KW-0410">Iron transport</keyword>
<evidence type="ECO:0000256" key="3">
    <source>
        <dbReference type="ARBA" id="ARBA00022452"/>
    </source>
</evidence>
<dbReference type="SUPFAM" id="SSF56935">
    <property type="entry name" value="Porins"/>
    <property type="match status" value="1"/>
</dbReference>
<evidence type="ECO:0000256" key="5">
    <source>
        <dbReference type="ARBA" id="ARBA00022692"/>
    </source>
</evidence>
<dbReference type="InterPro" id="IPR010916">
    <property type="entry name" value="TonB_box_CS"/>
</dbReference>
<comment type="subcellular location">
    <subcellularLocation>
        <location evidence="1 11">Cell outer membrane</location>
        <topology evidence="1 11">Multi-pass membrane protein</topology>
    </subcellularLocation>
</comment>
<feature type="short sequence motif" description="TonB box" evidence="12">
    <location>
        <begin position="39"/>
        <end position="45"/>
    </location>
</feature>
<dbReference type="OrthoDB" id="127311at2"/>
<accession>A0A3M2I5Q2</accession>
<feature type="signal peptide" evidence="14">
    <location>
        <begin position="1"/>
        <end position="21"/>
    </location>
</feature>
<evidence type="ECO:0000313" key="17">
    <source>
        <dbReference type="EMBL" id="RMH93594.1"/>
    </source>
</evidence>
<evidence type="ECO:0000256" key="8">
    <source>
        <dbReference type="ARBA" id="ARBA00023077"/>
    </source>
</evidence>
<evidence type="ECO:0000256" key="7">
    <source>
        <dbReference type="ARBA" id="ARBA00023065"/>
    </source>
</evidence>
<dbReference type="Pfam" id="PF00593">
    <property type="entry name" value="TonB_dep_Rec_b-barrel"/>
    <property type="match status" value="1"/>
</dbReference>
<keyword evidence="10 11" id="KW-0998">Cell outer membrane</keyword>
<evidence type="ECO:0000256" key="14">
    <source>
        <dbReference type="SAM" id="SignalP"/>
    </source>
</evidence>
<evidence type="ECO:0000256" key="2">
    <source>
        <dbReference type="ARBA" id="ARBA00022448"/>
    </source>
</evidence>
<evidence type="ECO:0000256" key="11">
    <source>
        <dbReference type="PROSITE-ProRule" id="PRU01360"/>
    </source>
</evidence>
<name>A0A3M2I5Q2_9GAMM</name>
<dbReference type="PANTHER" id="PTHR32552">
    <property type="entry name" value="FERRICHROME IRON RECEPTOR-RELATED"/>
    <property type="match status" value="1"/>
</dbReference>
<dbReference type="Pfam" id="PF07715">
    <property type="entry name" value="Plug"/>
    <property type="match status" value="1"/>
</dbReference>
<evidence type="ECO:0000259" key="15">
    <source>
        <dbReference type="Pfam" id="PF00593"/>
    </source>
</evidence>
<feature type="domain" description="TonB-dependent receptor-like beta-barrel" evidence="15">
    <location>
        <begin position="263"/>
        <end position="657"/>
    </location>
</feature>
<dbReference type="PROSITE" id="PS52016">
    <property type="entry name" value="TONB_DEPENDENT_REC_3"/>
    <property type="match status" value="1"/>
</dbReference>
<dbReference type="InterPro" id="IPR039426">
    <property type="entry name" value="TonB-dep_rcpt-like"/>
</dbReference>
<dbReference type="InterPro" id="IPR012910">
    <property type="entry name" value="Plug_dom"/>
</dbReference>
<dbReference type="PANTHER" id="PTHR32552:SF81">
    <property type="entry name" value="TONB-DEPENDENT OUTER MEMBRANE RECEPTOR"/>
    <property type="match status" value="1"/>
</dbReference>
<sequence>MRSHLTLFGSMLLLCAPLAQAAEDERTEAPPPEKTVLESITVTANKLEENAREIPASIQVITGEQLEQSGIYSLEPLLRRLPNTTVSNNYGVFASPSYRGLTTSAFTQESAITIYIDGVPHSSVYGMDLGLLNIERVEVLRGAQSTLYGQNSMGGVINIITRQESGAPRGQLGAELAEYGGRFATASFSGDLIDETLSLTLSARYRHSNGYLENRFPGVDKNYDKINSAQYKGSLLWRLSGQTHAVLSFNNENKNNGGIPLYAGRDFRRHTRQEVETWNKVALDEQSLKVEHDFGPFITTYLGTNQRTDARHQSDMDRTNGSFSPNIGSLDGARFIDHSIVSNRSHELRFAGQKALRWVAGLYYQNNLYDALDNGSVVPNSLFGHMQAHNMTDVRGKQVAAFGQLTVPLGSRLESTIGLRWQRDDKRIDYKDHVIIGGMETRTSYSRGDRWDIWLPKFSLGYTQENGTLWYAGVSRGYQSGGFNFTETSADKARFSPQKTADYSLGVKSAWLGNRLWLDLNLFYLDIKDAHGRSISALNSIQVFNVKQAYSHGAEADISWLFGGGWRLNGTFGINRTRYASGVFGGKQMTNAPRFTTALGMSYDQGYGLYGVMDYRYRTASYTDAANTLKIDSHGVFDGRLGYRLQGYDVYLYGENLFNQKYATNLYSLPFSGTQTIMSAGRPRTLGIGITAYF</sequence>
<evidence type="ECO:0000256" key="4">
    <source>
        <dbReference type="ARBA" id="ARBA00022496"/>
    </source>
</evidence>
<evidence type="ECO:0000256" key="9">
    <source>
        <dbReference type="ARBA" id="ARBA00023136"/>
    </source>
</evidence>
<dbReference type="AlphaFoldDB" id="A0A3M2I5Q2"/>
<dbReference type="Gene3D" id="2.40.170.20">
    <property type="entry name" value="TonB-dependent receptor, beta-barrel domain"/>
    <property type="match status" value="1"/>
</dbReference>
<evidence type="ECO:0000313" key="18">
    <source>
        <dbReference type="Proteomes" id="UP000275012"/>
    </source>
</evidence>
<organism evidence="17 18">
    <name type="scientific">Solilutibacter pythonis</name>
    <dbReference type="NCBI Taxonomy" id="2483112"/>
    <lineage>
        <taxon>Bacteria</taxon>
        <taxon>Pseudomonadati</taxon>
        <taxon>Pseudomonadota</taxon>
        <taxon>Gammaproteobacteria</taxon>
        <taxon>Lysobacterales</taxon>
        <taxon>Lysobacteraceae</taxon>
        <taxon>Solilutibacter</taxon>
    </lineage>
</organism>
<keyword evidence="6" id="KW-0408">Iron</keyword>
<dbReference type="GO" id="GO:0009279">
    <property type="term" value="C:cell outer membrane"/>
    <property type="evidence" value="ECO:0007669"/>
    <property type="project" value="UniProtKB-SubCell"/>
</dbReference>
<comment type="caution">
    <text evidence="17">The sequence shown here is derived from an EMBL/GenBank/DDBJ whole genome shotgun (WGS) entry which is preliminary data.</text>
</comment>
<proteinExistence type="inferred from homology"/>
<keyword evidence="5 11" id="KW-0812">Transmembrane</keyword>
<dbReference type="PROSITE" id="PS00430">
    <property type="entry name" value="TONB_DEPENDENT_REC_1"/>
    <property type="match status" value="1"/>
</dbReference>
<keyword evidence="2 11" id="KW-0813">Transport</keyword>
<keyword evidence="9 11" id="KW-0472">Membrane</keyword>
<evidence type="ECO:0000256" key="10">
    <source>
        <dbReference type="ARBA" id="ARBA00023237"/>
    </source>
</evidence>
<feature type="chain" id="PRO_5018073083" description="TonB-dependent receptor" evidence="14">
    <location>
        <begin position="22"/>
        <end position="694"/>
    </location>
</feature>